<protein>
    <recommendedName>
        <fullName evidence="11">TonB-dependent receptor plug domain-containing protein</fullName>
    </recommendedName>
</protein>
<feature type="region of interest" description="Disordered" evidence="5">
    <location>
        <begin position="311"/>
        <end position="334"/>
    </location>
</feature>
<name>A0A178IIP9_9BACT</name>
<evidence type="ECO:0000256" key="2">
    <source>
        <dbReference type="ARBA" id="ARBA00023136"/>
    </source>
</evidence>
<evidence type="ECO:0000259" key="8">
    <source>
        <dbReference type="Pfam" id="PF07715"/>
    </source>
</evidence>
<dbReference type="GO" id="GO:0030246">
    <property type="term" value="F:carbohydrate binding"/>
    <property type="evidence" value="ECO:0007669"/>
    <property type="project" value="InterPro"/>
</dbReference>
<accession>A0A178IIP9</accession>
<dbReference type="Pfam" id="PF13620">
    <property type="entry name" value="CarboxypepD_reg"/>
    <property type="match status" value="1"/>
</dbReference>
<evidence type="ECO:0000259" key="7">
    <source>
        <dbReference type="Pfam" id="PF00593"/>
    </source>
</evidence>
<dbReference type="STRING" id="1184151.AW736_10530"/>
<keyword evidence="6" id="KW-0732">Signal</keyword>
<dbReference type="SUPFAM" id="SSF49452">
    <property type="entry name" value="Starch-binding domain-like"/>
    <property type="match status" value="1"/>
</dbReference>
<evidence type="ECO:0000256" key="5">
    <source>
        <dbReference type="SAM" id="MobiDB-lite"/>
    </source>
</evidence>
<evidence type="ECO:0000313" key="10">
    <source>
        <dbReference type="Proteomes" id="UP000078486"/>
    </source>
</evidence>
<comment type="similarity">
    <text evidence="4">Belongs to the TonB-dependent receptor family.</text>
</comment>
<dbReference type="PANTHER" id="PTHR40980:SF4">
    <property type="entry name" value="TONB-DEPENDENT RECEPTOR-LIKE BETA-BARREL DOMAIN-CONTAINING PROTEIN"/>
    <property type="match status" value="1"/>
</dbReference>
<feature type="domain" description="TonB-dependent receptor-like beta-barrel" evidence="7">
    <location>
        <begin position="539"/>
        <end position="1053"/>
    </location>
</feature>
<dbReference type="AlphaFoldDB" id="A0A178IIP9"/>
<dbReference type="Pfam" id="PF07715">
    <property type="entry name" value="Plug"/>
    <property type="match status" value="1"/>
</dbReference>
<dbReference type="Proteomes" id="UP000078486">
    <property type="component" value="Unassembled WGS sequence"/>
</dbReference>
<organism evidence="9 10">
    <name type="scientific">Termitidicoccus mucosus</name>
    <dbReference type="NCBI Taxonomy" id="1184151"/>
    <lineage>
        <taxon>Bacteria</taxon>
        <taxon>Pseudomonadati</taxon>
        <taxon>Verrucomicrobiota</taxon>
        <taxon>Opitutia</taxon>
        <taxon>Opitutales</taxon>
        <taxon>Opitutaceae</taxon>
        <taxon>Termitidicoccus</taxon>
    </lineage>
</organism>
<feature type="domain" description="TonB-dependent receptor plug" evidence="8">
    <location>
        <begin position="168"/>
        <end position="281"/>
    </location>
</feature>
<feature type="signal peptide" evidence="6">
    <location>
        <begin position="1"/>
        <end position="43"/>
    </location>
</feature>
<keyword evidence="3" id="KW-0998">Cell outer membrane</keyword>
<evidence type="ECO:0000313" key="9">
    <source>
        <dbReference type="EMBL" id="OAM89760.1"/>
    </source>
</evidence>
<evidence type="ECO:0000256" key="4">
    <source>
        <dbReference type="RuleBase" id="RU003357"/>
    </source>
</evidence>
<evidence type="ECO:0000256" key="3">
    <source>
        <dbReference type="ARBA" id="ARBA00023237"/>
    </source>
</evidence>
<proteinExistence type="inferred from homology"/>
<dbReference type="PANTHER" id="PTHR40980">
    <property type="entry name" value="PLUG DOMAIN-CONTAINING PROTEIN"/>
    <property type="match status" value="1"/>
</dbReference>
<comment type="caution">
    <text evidence="9">The sequence shown here is derived from an EMBL/GenBank/DDBJ whole genome shotgun (WGS) entry which is preliminary data.</text>
</comment>
<evidence type="ECO:0000256" key="6">
    <source>
        <dbReference type="SAM" id="SignalP"/>
    </source>
</evidence>
<dbReference type="Gene3D" id="2.60.40.1120">
    <property type="entry name" value="Carboxypeptidase-like, regulatory domain"/>
    <property type="match status" value="1"/>
</dbReference>
<comment type="subcellular location">
    <subcellularLocation>
        <location evidence="1 4">Cell outer membrane</location>
    </subcellularLocation>
</comment>
<dbReference type="InterPro" id="IPR036942">
    <property type="entry name" value="Beta-barrel_TonB_sf"/>
</dbReference>
<feature type="compositionally biased region" description="Polar residues" evidence="5">
    <location>
        <begin position="319"/>
        <end position="334"/>
    </location>
</feature>
<dbReference type="Gene3D" id="2.170.130.10">
    <property type="entry name" value="TonB-dependent receptor, plug domain"/>
    <property type="match status" value="1"/>
</dbReference>
<sequence>MHNIINSIVYFPVRNKGFAPVLVFKLAALVLFAAGFASAPAQAQPAQATGAGVVEGVVYNSTNGLPVGRVKVSIKSIGEETLTDDEGRFIFINVPAGAAELEVSYLGFDSQTATLTVEAGKTATRDFQIVREGSARSRAKGDDVILLEKFEVVADQTMSAQALAMNEQRHAPNIKNVVAMEDLGNFGTENIGDYVRFLPGVAIIDDGDDAGQLVLGGFGPEFTNVQLDGGDVASTGAGTPGGAGTVSKRNLTLAEVPMVNIERVEVTKVPTPDMPASGLGGSMNLVTKSLLGTKRAYLDYQLYMNFNNKEGLSFDGGTRQPTPQTSPKNKKPSFNATFVVPMSKSLVLSAGVSRSWRSRPASDTPTETALWNLRTTEQGNASIPKDIALAQAQWSQIAQITVTENMQVGMEWKMARNDTLSLTLQAREVTTDRSTSRLAARFYQGTNFDPVGGADWTAAANPATAGGEFEMGQNGAINFREKTDNTHMTLRYKHRGPKWHIDGQAVYSHARRVKSNLGEGYFAGIYALAMERFAAGSSRKGYQLEGYGINSTESILPTSYVAKNTATGETVNQFDGGNYYLHQVRDEDGMYKTDMYSGKLDVTRIFSRHFQVKAGASFNRMIKDDWQVPLTHNFVGDSSISSDSYERKKLKYYIEDYPYLLAPGVSMNGNDVAWISPAGVYKLYQEHPEWFELSSTAIQYRAQRSKKMTEDIAAAYLRFDLRLFSNRLHAIGGVRYEKTDLDGWSVKEDPSAVYVRDPDTGLPLKNPDGSWQLITTDSAEQIRLQYQERAFHEGQSYGDFYPSLNINYSFTDNLVLRAAYARTLGRPNIQYVVNGITMPSLPTEPLEDDDPFPAITVGNPALKPWTADSFHLSLDSYHLKGGFGSVGVYRKNVSNFFQQRTFTATREDFEHYGVNSSDVDFMLENNYGIRRYINVGDARLTGLEFTYRQDLFFLPRWLQTVQVWLNYTRMKLEGSNSRDFTGFTPETLSWGVNYIRPRFTLRLTAAYQAETKSAAVSTGGDAGKYIPARTYEYQDAYTRYGLTAEYALSRAFAIYMNWSDIIGDDRIKYRRADDTPAYAQNYQRTVTPAYIMVGVKGRF</sequence>
<feature type="chain" id="PRO_5008088916" description="TonB-dependent receptor plug domain-containing protein" evidence="6">
    <location>
        <begin position="44"/>
        <end position="1099"/>
    </location>
</feature>
<dbReference type="InterPro" id="IPR000531">
    <property type="entry name" value="Beta-barrel_TonB"/>
</dbReference>
<reference evidence="9 10" key="1">
    <citation type="submission" date="2016-01" db="EMBL/GenBank/DDBJ databases">
        <title>High potential of lignocellulose degradation of a new Verrucomicrobia species.</title>
        <authorList>
            <person name="Wang Y."/>
            <person name="Shi Y."/>
            <person name="Qiu Z."/>
            <person name="Liu S."/>
            <person name="Yang H."/>
        </authorList>
    </citation>
    <scope>NUCLEOTIDE SEQUENCE [LARGE SCALE GENOMIC DNA]</scope>
    <source>
        <strain evidence="9 10">TSB47</strain>
    </source>
</reference>
<evidence type="ECO:0000256" key="1">
    <source>
        <dbReference type="ARBA" id="ARBA00004442"/>
    </source>
</evidence>
<evidence type="ECO:0008006" key="11">
    <source>
        <dbReference type="Google" id="ProtNLM"/>
    </source>
</evidence>
<dbReference type="RefSeq" id="WP_068770224.1">
    <property type="nucleotide sequence ID" value="NZ_CP109796.1"/>
</dbReference>
<dbReference type="OrthoDB" id="5476657at2"/>
<gene>
    <name evidence="9" type="ORF">AW736_10530</name>
</gene>
<dbReference type="Pfam" id="PF00593">
    <property type="entry name" value="TonB_dep_Rec_b-barrel"/>
    <property type="match status" value="1"/>
</dbReference>
<dbReference type="InterPro" id="IPR037066">
    <property type="entry name" value="Plug_dom_sf"/>
</dbReference>
<dbReference type="GO" id="GO:0009279">
    <property type="term" value="C:cell outer membrane"/>
    <property type="evidence" value="ECO:0007669"/>
    <property type="project" value="UniProtKB-SubCell"/>
</dbReference>
<keyword evidence="2 4" id="KW-0472">Membrane</keyword>
<dbReference type="EMBL" id="LRRQ01000076">
    <property type="protein sequence ID" value="OAM89760.1"/>
    <property type="molecule type" value="Genomic_DNA"/>
</dbReference>
<keyword evidence="10" id="KW-1185">Reference proteome</keyword>
<dbReference type="InterPro" id="IPR013784">
    <property type="entry name" value="Carb-bd-like_fold"/>
</dbReference>
<keyword evidence="4" id="KW-0798">TonB box</keyword>
<dbReference type="InterPro" id="IPR012910">
    <property type="entry name" value="Plug_dom"/>
</dbReference>
<dbReference type="Gene3D" id="2.40.170.20">
    <property type="entry name" value="TonB-dependent receptor, beta-barrel domain"/>
    <property type="match status" value="1"/>
</dbReference>
<dbReference type="SUPFAM" id="SSF56935">
    <property type="entry name" value="Porins"/>
    <property type="match status" value="1"/>
</dbReference>